<accession>A0A1B0D3Y0</accession>
<evidence type="ECO:0000313" key="3">
    <source>
        <dbReference type="Proteomes" id="UP000092462"/>
    </source>
</evidence>
<feature type="compositionally biased region" description="Basic and acidic residues" evidence="1">
    <location>
        <begin position="225"/>
        <end position="260"/>
    </location>
</feature>
<evidence type="ECO:0000313" key="2">
    <source>
        <dbReference type="EnsemblMetazoa" id="PPAI002053-PA"/>
    </source>
</evidence>
<dbReference type="EMBL" id="AJVK01011092">
    <property type="status" value="NOT_ANNOTATED_CDS"/>
    <property type="molecule type" value="Genomic_DNA"/>
</dbReference>
<sequence>MATTADKKKKKSKAKAVPLQDFLAASGGVGTVQATRKVSSWADEIEEDEHDKRQVIALPTAPRASRIFNDDSVPKTPPFLAYISNLPYDVLEDDIRDFFMGYHIVSLRLPREDGEMGRLRGFGYIEFETRSELIDAVSMPDPAIRNRRVRIDVSNESDQQKQRGGQRNSRYGDRDRERDDHDQTNWRRGNEHLQGDRDSDSRRGGYGGFRERERDSSSTDNNWRSGERPNLDTEATKRGFGDGTRERYVGRRSNYEEKNESQSQVKCISEPKALDFVERPQSSEEFEVQSAAPVPKSESIPATKIFGDAKPVDTAAREREIEERMERDRLEKQKLLEQERQREKQNKENELPDDDLIDRPEVKAIKKEEIISWRKRPDTNDDSTDKRQRPPSPRRYSPDDRRVPSKRIDDRRVYRDNRDSYQRDRDYKDGRSQGRSRDNRQDVKPRDRYDYESRAGTRDRTDKDIGVYKSGEEKLQRRDKVYEDTRDIEDKMPKFKPIEAPNLSMSNKYAAFLNDDAEE</sequence>
<dbReference type="PANTHER" id="PTHR23236:SF2">
    <property type="entry name" value="EUKARYOTIC TRANSLATION INITIATION FACTOR 4B"/>
    <property type="match status" value="1"/>
</dbReference>
<keyword evidence="3" id="KW-1185">Reference proteome</keyword>
<reference evidence="2" key="1">
    <citation type="submission" date="2022-08" db="UniProtKB">
        <authorList>
            <consortium name="EnsemblMetazoa"/>
        </authorList>
    </citation>
    <scope>IDENTIFICATION</scope>
    <source>
        <strain evidence="2">Israel</strain>
    </source>
</reference>
<dbReference type="Proteomes" id="UP000092462">
    <property type="component" value="Unassembled WGS sequence"/>
</dbReference>
<dbReference type="SUPFAM" id="SSF54928">
    <property type="entry name" value="RNA-binding domain, RBD"/>
    <property type="match status" value="1"/>
</dbReference>
<feature type="compositionally biased region" description="Basic and acidic residues" evidence="1">
    <location>
        <begin position="315"/>
        <end position="350"/>
    </location>
</feature>
<dbReference type="EMBL" id="AJVK01011093">
    <property type="status" value="NOT_ANNOTATED_CDS"/>
    <property type="molecule type" value="Genomic_DNA"/>
</dbReference>
<dbReference type="VEuPathDB" id="VectorBase:PPAI002053"/>
<feature type="region of interest" description="Disordered" evidence="1">
    <location>
        <begin position="279"/>
        <end position="466"/>
    </location>
</feature>
<evidence type="ECO:0000256" key="1">
    <source>
        <dbReference type="SAM" id="MobiDB-lite"/>
    </source>
</evidence>
<dbReference type="Gene3D" id="3.30.70.330">
    <property type="match status" value="1"/>
</dbReference>
<organism evidence="2 3">
    <name type="scientific">Phlebotomus papatasi</name>
    <name type="common">Sandfly</name>
    <dbReference type="NCBI Taxonomy" id="29031"/>
    <lineage>
        <taxon>Eukaryota</taxon>
        <taxon>Metazoa</taxon>
        <taxon>Ecdysozoa</taxon>
        <taxon>Arthropoda</taxon>
        <taxon>Hexapoda</taxon>
        <taxon>Insecta</taxon>
        <taxon>Pterygota</taxon>
        <taxon>Neoptera</taxon>
        <taxon>Endopterygota</taxon>
        <taxon>Diptera</taxon>
        <taxon>Nematocera</taxon>
        <taxon>Psychodoidea</taxon>
        <taxon>Psychodidae</taxon>
        <taxon>Phlebotomus</taxon>
        <taxon>Phlebotomus</taxon>
    </lineage>
</organism>
<dbReference type="InterPro" id="IPR035979">
    <property type="entry name" value="RBD_domain_sf"/>
</dbReference>
<dbReference type="GO" id="GO:0003723">
    <property type="term" value="F:RNA binding"/>
    <property type="evidence" value="ECO:0007669"/>
    <property type="project" value="UniProtKB-UniRule"/>
</dbReference>
<dbReference type="InterPro" id="IPR000504">
    <property type="entry name" value="RRM_dom"/>
</dbReference>
<dbReference type="PANTHER" id="PTHR23236">
    <property type="entry name" value="EUKARYOTIC TRANSLATION INITIATION FACTOR 4B/4H"/>
    <property type="match status" value="1"/>
</dbReference>
<dbReference type="InterPro" id="IPR012677">
    <property type="entry name" value="Nucleotide-bd_a/b_plait_sf"/>
</dbReference>
<feature type="compositionally biased region" description="Basic and acidic residues" evidence="1">
    <location>
        <begin position="357"/>
        <end position="388"/>
    </location>
</feature>
<dbReference type="AlphaFoldDB" id="A0A1B0D3Y0"/>
<feature type="compositionally biased region" description="Basic and acidic residues" evidence="1">
    <location>
        <begin position="149"/>
        <end position="161"/>
    </location>
</feature>
<feature type="region of interest" description="Disordered" evidence="1">
    <location>
        <begin position="148"/>
        <end position="264"/>
    </location>
</feature>
<dbReference type="PROSITE" id="PS50102">
    <property type="entry name" value="RRM"/>
    <property type="match status" value="1"/>
</dbReference>
<dbReference type="SMART" id="SM00360">
    <property type="entry name" value="RRM"/>
    <property type="match status" value="1"/>
</dbReference>
<proteinExistence type="predicted"/>
<dbReference type="Pfam" id="PF00076">
    <property type="entry name" value="RRM_1"/>
    <property type="match status" value="1"/>
</dbReference>
<dbReference type="EnsemblMetazoa" id="PPAI002053-RA">
    <property type="protein sequence ID" value="PPAI002053-PA"/>
    <property type="gene ID" value="PPAI002053"/>
</dbReference>
<name>A0A1B0D3Y0_PHLPP</name>
<dbReference type="VEuPathDB" id="VectorBase:PPAPM1_005855"/>
<protein>
    <submittedName>
        <fullName evidence="2">Uncharacterized protein</fullName>
    </submittedName>
</protein>
<feature type="compositionally biased region" description="Basic and acidic residues" evidence="1">
    <location>
        <begin position="170"/>
        <end position="217"/>
    </location>
</feature>
<feature type="compositionally biased region" description="Basic and acidic residues" evidence="1">
    <location>
        <begin position="396"/>
        <end position="466"/>
    </location>
</feature>